<comment type="subcellular location">
    <subcellularLocation>
        <location evidence="1">Membrane</location>
        <topology evidence="1">Multi-pass membrane protein</topology>
    </subcellularLocation>
</comment>
<dbReference type="InterPro" id="IPR009262">
    <property type="entry name" value="SLC35_F1/F2/F6"/>
</dbReference>
<name>A0A199W8L9_ANACO</name>
<evidence type="ECO:0000256" key="1">
    <source>
        <dbReference type="ARBA" id="ARBA00004141"/>
    </source>
</evidence>
<evidence type="ECO:0000256" key="8">
    <source>
        <dbReference type="SAM" id="Phobius"/>
    </source>
</evidence>
<accession>A0A199W8L9</accession>
<evidence type="ECO:0000256" key="6">
    <source>
        <dbReference type="ARBA" id="ARBA00023136"/>
    </source>
</evidence>
<dbReference type="Proteomes" id="UP000092600">
    <property type="component" value="Unassembled WGS sequence"/>
</dbReference>
<dbReference type="EMBL" id="LSRQ01000067">
    <property type="protein sequence ID" value="OAY85664.1"/>
    <property type="molecule type" value="Genomic_DNA"/>
</dbReference>
<proteinExistence type="inferred from homology"/>
<dbReference type="Pfam" id="PF06027">
    <property type="entry name" value="SLC35F"/>
    <property type="match status" value="1"/>
</dbReference>
<feature type="transmembrane region" description="Helical" evidence="8">
    <location>
        <begin position="183"/>
        <end position="200"/>
    </location>
</feature>
<reference evidence="9 10" key="1">
    <citation type="journal article" date="2016" name="DNA Res.">
        <title>The draft genome of MD-2 pineapple using hybrid error correction of long reads.</title>
        <authorList>
            <person name="Redwan R.M."/>
            <person name="Saidin A."/>
            <person name="Kumar S.V."/>
        </authorList>
    </citation>
    <scope>NUCLEOTIDE SEQUENCE [LARGE SCALE GENOMIC DNA]</scope>
    <source>
        <strain evidence="10">cv. MD2</strain>
        <tissue evidence="9">Leaf</tissue>
    </source>
</reference>
<feature type="transmembrane region" description="Helical" evidence="8">
    <location>
        <begin position="148"/>
        <end position="171"/>
    </location>
</feature>
<protein>
    <submittedName>
        <fullName evidence="9">Solute carrier family 35 member F1</fullName>
    </submittedName>
</protein>
<feature type="compositionally biased region" description="Polar residues" evidence="7">
    <location>
        <begin position="233"/>
        <end position="250"/>
    </location>
</feature>
<dbReference type="GO" id="GO:0022857">
    <property type="term" value="F:transmembrane transporter activity"/>
    <property type="evidence" value="ECO:0007669"/>
    <property type="project" value="InterPro"/>
</dbReference>
<keyword evidence="6 8" id="KW-0472">Membrane</keyword>
<feature type="region of interest" description="Disordered" evidence="7">
    <location>
        <begin position="1"/>
        <end position="26"/>
    </location>
</feature>
<dbReference type="InterPro" id="IPR052221">
    <property type="entry name" value="SLC35F_Transporter"/>
</dbReference>
<dbReference type="AlphaFoldDB" id="A0A199W8L9"/>
<comment type="caution">
    <text evidence="9">The sequence shown here is derived from an EMBL/GenBank/DDBJ whole genome shotgun (WGS) entry which is preliminary data.</text>
</comment>
<evidence type="ECO:0000256" key="7">
    <source>
        <dbReference type="SAM" id="MobiDB-lite"/>
    </source>
</evidence>
<feature type="region of interest" description="Disordered" evidence="7">
    <location>
        <begin position="209"/>
        <end position="250"/>
    </location>
</feature>
<dbReference type="STRING" id="4615.A0A199W8L9"/>
<feature type="transmembrane region" description="Helical" evidence="8">
    <location>
        <begin position="120"/>
        <end position="142"/>
    </location>
</feature>
<evidence type="ECO:0000313" key="10">
    <source>
        <dbReference type="Proteomes" id="UP000092600"/>
    </source>
</evidence>
<feature type="compositionally biased region" description="Gly residues" evidence="7">
    <location>
        <begin position="1"/>
        <end position="11"/>
    </location>
</feature>
<dbReference type="PANTHER" id="PTHR14233:SF4">
    <property type="entry name" value="SOLUTE CARRIER FAMILY 35 MEMBER F2"/>
    <property type="match status" value="1"/>
</dbReference>
<keyword evidence="4 8" id="KW-0812">Transmembrane</keyword>
<gene>
    <name evidence="9" type="ORF">ACMD2_15824</name>
</gene>
<evidence type="ECO:0000256" key="3">
    <source>
        <dbReference type="ARBA" id="ARBA00022448"/>
    </source>
</evidence>
<dbReference type="PANTHER" id="PTHR14233">
    <property type="entry name" value="DUF914-RELATED"/>
    <property type="match status" value="1"/>
</dbReference>
<comment type="similarity">
    <text evidence="2">Belongs to the SLC35F solute transporter family.</text>
</comment>
<dbReference type="GO" id="GO:0016020">
    <property type="term" value="C:membrane"/>
    <property type="evidence" value="ECO:0007669"/>
    <property type="project" value="UniProtKB-SubCell"/>
</dbReference>
<keyword evidence="3" id="KW-0813">Transport</keyword>
<sequence length="250" mass="27232">MAELRGGGGHGAAPPRDAGEGDGGGVGVRAIRLPPHHLHRVLLLRARATRYQRSDVAVVLELRASRDRLRVYRDSSEKRVKGGPNPVKGDMFVIAGSMLYAVSNVSEEYLVKNGDRIEMMAMLGAFGAVLPFVGFALAMFLFYSTVPIILKICGATMLNLSLLTSDMWAVLIRIFAYHQKVDWMYFVAFAGVAIGLIIYSKGSKEEDQTAQVAEVNEEEHKEADEEAAIEGPVQTTSTADGHSSIQPKQL</sequence>
<evidence type="ECO:0000313" key="9">
    <source>
        <dbReference type="EMBL" id="OAY85664.1"/>
    </source>
</evidence>
<evidence type="ECO:0000256" key="4">
    <source>
        <dbReference type="ARBA" id="ARBA00022692"/>
    </source>
</evidence>
<evidence type="ECO:0000256" key="2">
    <source>
        <dbReference type="ARBA" id="ARBA00007863"/>
    </source>
</evidence>
<keyword evidence="5 8" id="KW-1133">Transmembrane helix</keyword>
<evidence type="ECO:0000256" key="5">
    <source>
        <dbReference type="ARBA" id="ARBA00022989"/>
    </source>
</evidence>
<organism evidence="9 10">
    <name type="scientific">Ananas comosus</name>
    <name type="common">Pineapple</name>
    <name type="synonym">Ananas ananas</name>
    <dbReference type="NCBI Taxonomy" id="4615"/>
    <lineage>
        <taxon>Eukaryota</taxon>
        <taxon>Viridiplantae</taxon>
        <taxon>Streptophyta</taxon>
        <taxon>Embryophyta</taxon>
        <taxon>Tracheophyta</taxon>
        <taxon>Spermatophyta</taxon>
        <taxon>Magnoliopsida</taxon>
        <taxon>Liliopsida</taxon>
        <taxon>Poales</taxon>
        <taxon>Bromeliaceae</taxon>
        <taxon>Bromelioideae</taxon>
        <taxon>Ananas</taxon>
    </lineage>
</organism>